<sequence>MKTQSVNPAEAFNLAEVLFASMVAGVAPWQKTWKGGAAPGRPANVITGKSYRSGNSLYLQMISMRQGWSNRWISFLESSKMGGNLAGERGVKIEVPLIKKELDKKTGVEKEFLKGFRAATVFNIDQVKGIKLDGKTPTNPIESVDAVERMLDALKSQGLSYVEPSQNGGCWYLPPEDKIGMPLRGSFDDTYEFYSSLVHEMSHATMKEGRVERERISYSYEEIRAEIAATMICSSLNLPRTQAQIDNHAAYLQPWLDEFSDKKPTLLKAASEAQLISDYLLQLAG</sequence>
<evidence type="ECO:0000313" key="3">
    <source>
        <dbReference type="EMBL" id="OLP04591.1"/>
    </source>
</evidence>
<dbReference type="GO" id="GO:0003697">
    <property type="term" value="F:single-stranded DNA binding"/>
    <property type="evidence" value="ECO:0007669"/>
    <property type="project" value="InterPro"/>
</dbReference>
<evidence type="ECO:0000259" key="1">
    <source>
        <dbReference type="Pfam" id="PF08401"/>
    </source>
</evidence>
<accession>A0A1Q8Y963</accession>
<proteinExistence type="predicted"/>
<gene>
    <name evidence="3" type="ORF">BLL52_4105</name>
</gene>
<dbReference type="EMBL" id="MSYM01000020">
    <property type="protein sequence ID" value="OLP04591.1"/>
    <property type="molecule type" value="Genomic_DNA"/>
</dbReference>
<evidence type="ECO:0008006" key="5">
    <source>
        <dbReference type="Google" id="ProtNLM"/>
    </source>
</evidence>
<dbReference type="Pfam" id="PF08401">
    <property type="entry name" value="ArdcN"/>
    <property type="match status" value="1"/>
</dbReference>
<protein>
    <recommendedName>
        <fullName evidence="5">Antirestriction protein</fullName>
    </recommendedName>
</protein>
<organism evidence="3 4">
    <name type="scientific">Rhodoferax antarcticus ANT.BR</name>
    <dbReference type="NCBI Taxonomy" id="1111071"/>
    <lineage>
        <taxon>Bacteria</taxon>
        <taxon>Pseudomonadati</taxon>
        <taxon>Pseudomonadota</taxon>
        <taxon>Betaproteobacteria</taxon>
        <taxon>Burkholderiales</taxon>
        <taxon>Comamonadaceae</taxon>
        <taxon>Rhodoferax</taxon>
    </lineage>
</organism>
<reference evidence="3 4" key="1">
    <citation type="submission" date="2017-01" db="EMBL/GenBank/DDBJ databases">
        <title>Genome sequence of Rhodoferax antarcticus ANT.BR, a psychrophilic purple nonsulfur bacterium from an Antarctic microbial mat.</title>
        <authorList>
            <person name="Baker J."/>
            <person name="Riester C."/>
            <person name="Skinner B."/>
            <person name="Newell A."/>
            <person name="Swingley W."/>
            <person name="Madigan M."/>
            <person name="Jung D."/>
            <person name="Asao M."/>
            <person name="Chen M."/>
            <person name="Loughlin P."/>
            <person name="Pan H."/>
            <person name="Lin S."/>
            <person name="Li N."/>
            <person name="Shaw J."/>
            <person name="Prado M."/>
            <person name="Sherman C."/>
            <person name="Li X."/>
            <person name="Tang J."/>
            <person name="Blankenship R."/>
            <person name="Zhao T."/>
            <person name="Touchman J."/>
            <person name="Sattley M."/>
        </authorList>
    </citation>
    <scope>NUCLEOTIDE SEQUENCE [LARGE SCALE GENOMIC DNA]</scope>
    <source>
        <strain evidence="3 4">ANT.BR</strain>
    </source>
</reference>
<dbReference type="InterPro" id="IPR041459">
    <property type="entry name" value="MPTase-PolyVal"/>
</dbReference>
<feature type="domain" description="Polyvalent protein metallopeptidase" evidence="2">
    <location>
        <begin position="170"/>
        <end position="271"/>
    </location>
</feature>
<name>A0A1Q8Y963_9BURK</name>
<evidence type="ECO:0000313" key="4">
    <source>
        <dbReference type="Proteomes" id="UP000185911"/>
    </source>
</evidence>
<dbReference type="Proteomes" id="UP000185911">
    <property type="component" value="Unassembled WGS sequence"/>
</dbReference>
<dbReference type="InterPro" id="IPR013610">
    <property type="entry name" value="ArdC_N"/>
</dbReference>
<evidence type="ECO:0000259" key="2">
    <source>
        <dbReference type="Pfam" id="PF18818"/>
    </source>
</evidence>
<feature type="domain" description="N-terminal" evidence="1">
    <location>
        <begin position="15"/>
        <end position="108"/>
    </location>
</feature>
<dbReference type="AlphaFoldDB" id="A0A1Q8Y963"/>
<dbReference type="Pfam" id="PF18818">
    <property type="entry name" value="MPTase-PolyVal"/>
    <property type="match status" value="1"/>
</dbReference>
<dbReference type="RefSeq" id="WP_075588168.1">
    <property type="nucleotide sequence ID" value="NZ_MSYM01000020.1"/>
</dbReference>
<comment type="caution">
    <text evidence="3">The sequence shown here is derived from an EMBL/GenBank/DDBJ whole genome shotgun (WGS) entry which is preliminary data.</text>
</comment>
<keyword evidence="4" id="KW-1185">Reference proteome</keyword>